<name>F7YTH0_9THEM</name>
<dbReference type="PANTHER" id="PTHR12110:SF21">
    <property type="entry name" value="XYLOSE ISOMERASE-LIKE TIM BARREL DOMAIN-CONTAINING PROTEIN"/>
    <property type="match status" value="1"/>
</dbReference>
<dbReference type="EMBL" id="CP002351">
    <property type="protein sequence ID" value="AEH51184.1"/>
    <property type="molecule type" value="Genomic_DNA"/>
</dbReference>
<dbReference type="InterPro" id="IPR036237">
    <property type="entry name" value="Xyl_isomerase-like_sf"/>
</dbReference>
<dbReference type="STRING" id="688269.Theth_1106"/>
<sequence length="267" mass="30461">MTPTFNGATTIKTDLLTDIRCASQAGFKALEIWKTKLLTELKERDIEFIAKQFKDYSILPSTINSVEQFTFCEDFEQKKKEFELLSKIASKIGVETIIVVPGFVKAMPSAEEIKEKTKKALREFSDLAKLYNVKIGFEFLGFENCSVNNLKMALEIVESLDRENVGLVIDTFHFFTGGSSFEDLKRTPSERIFVVHANDLPRLNHKPKDSDRIMPGDGILPLKEFLTVVKQIGYKGIVSVELFNEKYWQLDPCLVAKEAYQKLTRLL</sequence>
<keyword evidence="2" id="KW-0413">Isomerase</keyword>
<dbReference type="PANTHER" id="PTHR12110">
    <property type="entry name" value="HYDROXYPYRUVATE ISOMERASE"/>
    <property type="match status" value="1"/>
</dbReference>
<dbReference type="HOGENOM" id="CLU_035063_3_0_0"/>
<evidence type="ECO:0000313" key="2">
    <source>
        <dbReference type="EMBL" id="AEH51184.1"/>
    </source>
</evidence>
<keyword evidence="3" id="KW-1185">Reference proteome</keyword>
<gene>
    <name evidence="2" type="ORF">Theth_1106</name>
</gene>
<dbReference type="Gene3D" id="3.20.20.150">
    <property type="entry name" value="Divalent-metal-dependent TIM barrel enzymes"/>
    <property type="match status" value="1"/>
</dbReference>
<dbReference type="InterPro" id="IPR050312">
    <property type="entry name" value="IolE/XylAMocC-like"/>
</dbReference>
<feature type="domain" description="Xylose isomerase-like TIM barrel" evidence="1">
    <location>
        <begin position="22"/>
        <end position="257"/>
    </location>
</feature>
<dbReference type="AlphaFoldDB" id="F7YTH0"/>
<dbReference type="SUPFAM" id="SSF51658">
    <property type="entry name" value="Xylose isomerase-like"/>
    <property type="match status" value="1"/>
</dbReference>
<dbReference type="Proteomes" id="UP000006804">
    <property type="component" value="Chromosome"/>
</dbReference>
<evidence type="ECO:0000313" key="3">
    <source>
        <dbReference type="Proteomes" id="UP000006804"/>
    </source>
</evidence>
<dbReference type="KEGG" id="tta:Theth_1106"/>
<organism evidence="2 3">
    <name type="scientific">Pseudothermotoga thermarum DSM 5069</name>
    <dbReference type="NCBI Taxonomy" id="688269"/>
    <lineage>
        <taxon>Bacteria</taxon>
        <taxon>Thermotogati</taxon>
        <taxon>Thermotogota</taxon>
        <taxon>Thermotogae</taxon>
        <taxon>Thermotogales</taxon>
        <taxon>Thermotogaceae</taxon>
        <taxon>Pseudothermotoga</taxon>
    </lineage>
</organism>
<dbReference type="InterPro" id="IPR013022">
    <property type="entry name" value="Xyl_isomerase-like_TIM-brl"/>
</dbReference>
<dbReference type="OrthoDB" id="9782626at2"/>
<dbReference type="Pfam" id="PF01261">
    <property type="entry name" value="AP_endonuc_2"/>
    <property type="match status" value="1"/>
</dbReference>
<dbReference type="RefSeq" id="WP_013932403.1">
    <property type="nucleotide sequence ID" value="NC_015707.1"/>
</dbReference>
<dbReference type="eggNOG" id="COG1082">
    <property type="taxonomic scope" value="Bacteria"/>
</dbReference>
<evidence type="ECO:0000259" key="1">
    <source>
        <dbReference type="Pfam" id="PF01261"/>
    </source>
</evidence>
<reference evidence="2 3" key="1">
    <citation type="submission" date="2010-11" db="EMBL/GenBank/DDBJ databases">
        <title>The complete genome of Thermotoga thermarum DSM 5069.</title>
        <authorList>
            <consortium name="US DOE Joint Genome Institute (JGI-PGF)"/>
            <person name="Lucas S."/>
            <person name="Copeland A."/>
            <person name="Lapidus A."/>
            <person name="Bruce D."/>
            <person name="Goodwin L."/>
            <person name="Pitluck S."/>
            <person name="Kyrpides N."/>
            <person name="Mavromatis K."/>
            <person name="Ivanova N."/>
            <person name="Zeytun A."/>
            <person name="Brettin T."/>
            <person name="Detter J.C."/>
            <person name="Tapia R."/>
            <person name="Han C."/>
            <person name="Land M."/>
            <person name="Hauser L."/>
            <person name="Markowitz V."/>
            <person name="Cheng J.-F."/>
            <person name="Hugenholtz P."/>
            <person name="Woyke T."/>
            <person name="Wu D."/>
            <person name="Spring S."/>
            <person name="Schroeder M."/>
            <person name="Brambilla E."/>
            <person name="Klenk H.-P."/>
            <person name="Eisen J.A."/>
        </authorList>
    </citation>
    <scope>NUCLEOTIDE SEQUENCE [LARGE SCALE GENOMIC DNA]</scope>
    <source>
        <strain evidence="2 3">DSM 5069</strain>
    </source>
</reference>
<dbReference type="GO" id="GO:0016853">
    <property type="term" value="F:isomerase activity"/>
    <property type="evidence" value="ECO:0007669"/>
    <property type="project" value="UniProtKB-KW"/>
</dbReference>
<accession>F7YTH0</accession>
<dbReference type="PATRIC" id="fig|688269.3.peg.1136"/>
<protein>
    <submittedName>
        <fullName evidence="2">Xylose isomerase domain-containing protein TIM barrel</fullName>
    </submittedName>
</protein>
<proteinExistence type="predicted"/>